<evidence type="ECO:0000313" key="4">
    <source>
        <dbReference type="EMBL" id="RZC68000.1"/>
    </source>
</evidence>
<dbReference type="SUPFAM" id="SSF47459">
    <property type="entry name" value="HLH, helix-loop-helix DNA-binding domain"/>
    <property type="match status" value="1"/>
</dbReference>
<evidence type="ECO:0000256" key="2">
    <source>
        <dbReference type="ARBA" id="ARBA00023163"/>
    </source>
</evidence>
<dbReference type="GO" id="GO:0046983">
    <property type="term" value="F:protein dimerization activity"/>
    <property type="evidence" value="ECO:0007669"/>
    <property type="project" value="InterPro"/>
</dbReference>
<reference evidence="4 5" key="1">
    <citation type="journal article" date="2018" name="Science">
        <title>The opium poppy genome and morphinan production.</title>
        <authorList>
            <person name="Guo L."/>
            <person name="Winzer T."/>
            <person name="Yang X."/>
            <person name="Li Y."/>
            <person name="Ning Z."/>
            <person name="He Z."/>
            <person name="Teodor R."/>
            <person name="Lu Y."/>
            <person name="Bowser T.A."/>
            <person name="Graham I.A."/>
            <person name="Ye K."/>
        </authorList>
    </citation>
    <scope>NUCLEOTIDE SEQUENCE [LARGE SCALE GENOMIC DNA]</scope>
    <source>
        <strain evidence="5">cv. HN1</strain>
        <tissue evidence="4">Leaves</tissue>
    </source>
</reference>
<keyword evidence="1" id="KW-0805">Transcription regulation</keyword>
<name>A0A4Y7K6M9_PAPSO</name>
<dbReference type="InterPro" id="IPR036638">
    <property type="entry name" value="HLH_DNA-bd_sf"/>
</dbReference>
<feature type="domain" description="BHLH" evidence="3">
    <location>
        <begin position="34"/>
        <end position="84"/>
    </location>
</feature>
<accession>A0A4Y7K6M9</accession>
<evidence type="ECO:0000313" key="5">
    <source>
        <dbReference type="Proteomes" id="UP000316621"/>
    </source>
</evidence>
<dbReference type="EMBL" id="CM010720">
    <property type="protein sequence ID" value="RZC68000.1"/>
    <property type="molecule type" value="Genomic_DNA"/>
</dbReference>
<dbReference type="Gramene" id="RZC68000">
    <property type="protein sequence ID" value="RZC68000"/>
    <property type="gene ID" value="C5167_011688"/>
</dbReference>
<dbReference type="InterPro" id="IPR011598">
    <property type="entry name" value="bHLH_dom"/>
</dbReference>
<sequence>MEEQDDHDVLGEAEAEAFIEDLFIDDDDDICDDNPSSSFMSSELNTRKRLIRQLLTLRGIVPSITNKMDKRSILVDAMSYLQDIVDQTEIELEKQNQNISTTYTADAATKDLVHAIVGSPDDSSPADVESLPQPSVAPCSAIYPAITKAKSDDK</sequence>
<proteinExistence type="predicted"/>
<keyword evidence="2" id="KW-0804">Transcription</keyword>
<protein>
    <recommendedName>
        <fullName evidence="3">BHLH domain-containing protein</fullName>
    </recommendedName>
</protein>
<dbReference type="Proteomes" id="UP000316621">
    <property type="component" value="Chromosome 6"/>
</dbReference>
<evidence type="ECO:0000259" key="3">
    <source>
        <dbReference type="PROSITE" id="PS50888"/>
    </source>
</evidence>
<dbReference type="PROSITE" id="PS50888">
    <property type="entry name" value="BHLH"/>
    <property type="match status" value="1"/>
</dbReference>
<dbReference type="AlphaFoldDB" id="A0A4Y7K6M9"/>
<evidence type="ECO:0000256" key="1">
    <source>
        <dbReference type="ARBA" id="ARBA00023015"/>
    </source>
</evidence>
<organism evidence="4 5">
    <name type="scientific">Papaver somniferum</name>
    <name type="common">Opium poppy</name>
    <dbReference type="NCBI Taxonomy" id="3469"/>
    <lineage>
        <taxon>Eukaryota</taxon>
        <taxon>Viridiplantae</taxon>
        <taxon>Streptophyta</taxon>
        <taxon>Embryophyta</taxon>
        <taxon>Tracheophyta</taxon>
        <taxon>Spermatophyta</taxon>
        <taxon>Magnoliopsida</taxon>
        <taxon>Ranunculales</taxon>
        <taxon>Papaveraceae</taxon>
        <taxon>Papaveroideae</taxon>
        <taxon>Papaver</taxon>
    </lineage>
</organism>
<gene>
    <name evidence="4" type="ORF">C5167_011688</name>
</gene>
<dbReference type="Gene3D" id="4.10.280.10">
    <property type="entry name" value="Helix-loop-helix DNA-binding domain"/>
    <property type="match status" value="1"/>
</dbReference>
<keyword evidence="5" id="KW-1185">Reference proteome</keyword>